<evidence type="ECO:0000313" key="2">
    <source>
        <dbReference type="EMBL" id="AGH95962.1"/>
    </source>
</evidence>
<dbReference type="EMBL" id="CP003537">
    <property type="protein sequence ID" value="AGH95962.1"/>
    <property type="molecule type" value="Genomic_DNA"/>
</dbReference>
<dbReference type="KEGG" id="bex:A11Q_1746"/>
<dbReference type="HOGENOM" id="CLU_128779_0_0_7"/>
<feature type="chain" id="PRO_5004060047" description="Outer membrane protein beta-barrel domain-containing protein" evidence="1">
    <location>
        <begin position="27"/>
        <end position="160"/>
    </location>
</feature>
<gene>
    <name evidence="2" type="ORF">A11Q_1746</name>
</gene>
<keyword evidence="1" id="KW-0732">Signal</keyword>
<dbReference type="eggNOG" id="ENOG5032WVJ">
    <property type="taxonomic scope" value="Bacteria"/>
</dbReference>
<accession>M4V997</accession>
<dbReference type="AlphaFoldDB" id="M4V997"/>
<name>M4V997_9BACT</name>
<dbReference type="Proteomes" id="UP000012040">
    <property type="component" value="Chromosome"/>
</dbReference>
<evidence type="ECO:0000256" key="1">
    <source>
        <dbReference type="SAM" id="SignalP"/>
    </source>
</evidence>
<dbReference type="PATRIC" id="fig|1184267.3.peg.1767"/>
<dbReference type="OrthoDB" id="5294611at2"/>
<dbReference type="RefSeq" id="WP_015470452.1">
    <property type="nucleotide sequence ID" value="NC_020813.1"/>
</dbReference>
<sequence length="160" mass="17302">MFQHYSKRAGKIVSLLVLIFSTSAFAEEMQLGVILGSLTGISGKYRLDNGRAIDGALAYTFDGRKGMSIHADYLIDPARRLNAGELTPLNLYYGLGARVSDITDGSDRGKARVGIRAPIGINYLTTNPNLELFGELVPVLDLAPSTDVHLNAGIGARFRF</sequence>
<evidence type="ECO:0008006" key="4">
    <source>
        <dbReference type="Google" id="ProtNLM"/>
    </source>
</evidence>
<proteinExistence type="predicted"/>
<reference evidence="2 3" key="1">
    <citation type="journal article" date="2013" name="ISME J.">
        <title>By their genes ye shall know them: genomic signatures of predatory bacteria.</title>
        <authorList>
            <person name="Pasternak Z."/>
            <person name="Pietrokovski S."/>
            <person name="Rotem O."/>
            <person name="Gophna U."/>
            <person name="Lurie-Weinberger M.N."/>
            <person name="Jurkevitch E."/>
        </authorList>
    </citation>
    <scope>NUCLEOTIDE SEQUENCE [LARGE SCALE GENOMIC DNA]</scope>
    <source>
        <strain evidence="2 3">JSS</strain>
    </source>
</reference>
<evidence type="ECO:0000313" key="3">
    <source>
        <dbReference type="Proteomes" id="UP000012040"/>
    </source>
</evidence>
<keyword evidence="3" id="KW-1185">Reference proteome</keyword>
<feature type="signal peptide" evidence="1">
    <location>
        <begin position="1"/>
        <end position="26"/>
    </location>
</feature>
<dbReference type="STRING" id="1184267.A11Q_1746"/>
<protein>
    <recommendedName>
        <fullName evidence="4">Outer membrane protein beta-barrel domain-containing protein</fullName>
    </recommendedName>
</protein>
<organism evidence="2 3">
    <name type="scientific">Pseudobdellovibrio exovorus JSS</name>
    <dbReference type="NCBI Taxonomy" id="1184267"/>
    <lineage>
        <taxon>Bacteria</taxon>
        <taxon>Pseudomonadati</taxon>
        <taxon>Bdellovibrionota</taxon>
        <taxon>Bdellovibrionia</taxon>
        <taxon>Bdellovibrionales</taxon>
        <taxon>Pseudobdellovibrionaceae</taxon>
        <taxon>Pseudobdellovibrio</taxon>
    </lineage>
</organism>